<accession>A0A2N5Y301</accession>
<name>A0A2N5Y301_9GAMM</name>
<sequence length="213" mass="22604">MKRTLIMVTLAAVLLAALVYSLRAPLRQVAVDTLTADMFVPVPQDTMQKGPAPGSRFPGLRALHNGEEITLLEPFAGSRGTVLVASRSVEWCPYCMKEMVQLQAHKAAFDAAGVGLVALTYDAPHLQQAFADKHGITIPLLSDIDALSFKTLGILNTDYAPGDDHYGIPDPGMIVIAPDGTVAGTLFLDGYSRRVAADAALLFALEVLSAEAG</sequence>
<dbReference type="GO" id="GO:0016491">
    <property type="term" value="F:oxidoreductase activity"/>
    <property type="evidence" value="ECO:0007669"/>
    <property type="project" value="InterPro"/>
</dbReference>
<dbReference type="SUPFAM" id="SSF52833">
    <property type="entry name" value="Thioredoxin-like"/>
    <property type="match status" value="1"/>
</dbReference>
<dbReference type="InterPro" id="IPR036249">
    <property type="entry name" value="Thioredoxin-like_sf"/>
</dbReference>
<dbReference type="InterPro" id="IPR000866">
    <property type="entry name" value="AhpC/TSA"/>
</dbReference>
<evidence type="ECO:0000259" key="1">
    <source>
        <dbReference type="PROSITE" id="PS51352"/>
    </source>
</evidence>
<organism evidence="2 3">
    <name type="scientific">Kineobactrum sediminis</name>
    <dbReference type="NCBI Taxonomy" id="1905677"/>
    <lineage>
        <taxon>Bacteria</taxon>
        <taxon>Pseudomonadati</taxon>
        <taxon>Pseudomonadota</taxon>
        <taxon>Gammaproteobacteria</taxon>
        <taxon>Cellvibrionales</taxon>
        <taxon>Halieaceae</taxon>
        <taxon>Kineobactrum</taxon>
    </lineage>
</organism>
<reference evidence="3" key="1">
    <citation type="submission" date="2017-11" db="EMBL/GenBank/DDBJ databases">
        <title>The draft genome sequence of Chromatocurvus sp. F02.</title>
        <authorList>
            <person name="Du Z.-J."/>
            <person name="Chang Y.-Q."/>
        </authorList>
    </citation>
    <scope>NUCLEOTIDE SEQUENCE [LARGE SCALE GENOMIC DNA]</scope>
    <source>
        <strain evidence="3">F02</strain>
    </source>
</reference>
<dbReference type="EMBL" id="PKLZ01000007">
    <property type="protein sequence ID" value="PLW82758.1"/>
    <property type="molecule type" value="Genomic_DNA"/>
</dbReference>
<dbReference type="PROSITE" id="PS51352">
    <property type="entry name" value="THIOREDOXIN_2"/>
    <property type="match status" value="1"/>
</dbReference>
<keyword evidence="3" id="KW-1185">Reference proteome</keyword>
<comment type="caution">
    <text evidence="2">The sequence shown here is derived from an EMBL/GenBank/DDBJ whole genome shotgun (WGS) entry which is preliminary data.</text>
</comment>
<proteinExistence type="predicted"/>
<dbReference type="AlphaFoldDB" id="A0A2N5Y301"/>
<dbReference type="GO" id="GO:0016209">
    <property type="term" value="F:antioxidant activity"/>
    <property type="evidence" value="ECO:0007669"/>
    <property type="project" value="InterPro"/>
</dbReference>
<dbReference type="RefSeq" id="WP_101521225.1">
    <property type="nucleotide sequence ID" value="NZ_PKLZ01000007.1"/>
</dbReference>
<dbReference type="Proteomes" id="UP000234845">
    <property type="component" value="Unassembled WGS sequence"/>
</dbReference>
<evidence type="ECO:0000313" key="2">
    <source>
        <dbReference type="EMBL" id="PLW82758.1"/>
    </source>
</evidence>
<feature type="domain" description="Thioredoxin" evidence="1">
    <location>
        <begin position="46"/>
        <end position="213"/>
    </location>
</feature>
<dbReference type="Gene3D" id="3.40.30.10">
    <property type="entry name" value="Glutaredoxin"/>
    <property type="match status" value="1"/>
</dbReference>
<gene>
    <name evidence="2" type="ORF">CWI75_09300</name>
</gene>
<evidence type="ECO:0000313" key="3">
    <source>
        <dbReference type="Proteomes" id="UP000234845"/>
    </source>
</evidence>
<dbReference type="InterPro" id="IPR013766">
    <property type="entry name" value="Thioredoxin_domain"/>
</dbReference>
<protein>
    <recommendedName>
        <fullName evidence="1">Thioredoxin domain-containing protein</fullName>
    </recommendedName>
</protein>
<dbReference type="Pfam" id="PF00578">
    <property type="entry name" value="AhpC-TSA"/>
    <property type="match status" value="1"/>
</dbReference>
<dbReference type="OrthoDB" id="9809746at2"/>